<keyword evidence="2" id="KW-0378">Hydrolase</keyword>
<dbReference type="InterPro" id="IPR029058">
    <property type="entry name" value="AB_hydrolase_fold"/>
</dbReference>
<evidence type="ECO:0000313" key="6">
    <source>
        <dbReference type="EMBL" id="CAI6093171.1"/>
    </source>
</evidence>
<accession>A0AA35MBI1</accession>
<dbReference type="PANTHER" id="PTHR10272">
    <property type="entry name" value="PLATELET-ACTIVATING FACTOR ACETYLHYDROLASE"/>
    <property type="match status" value="1"/>
</dbReference>
<feature type="signal peptide" evidence="5">
    <location>
        <begin position="1"/>
        <end position="15"/>
    </location>
</feature>
<sequence>MRSLLLALFAVQLRAVLLPGPPGPYSVSYEAYSLTDNSRQDPYAPSDNPHKRRIMVSTFIPVSKCQDCKSTELPYMPPNSTAAWGQYAASMGLPTNIVEDFQIEYCQSSKPAPKRYPVAIFSPGLTSSRLVYGVQARALASLGYVVISVDHPYDSFFVEFPDGTSVQGSIPFSPTDAEADAATEVRAADVSFIVDALHGSAPEVSLSAELIGSVDLKKIFAYGHSMGGATAAEVALLDNRVLGGLDFDGRPWAKSAKTGSDRPFLIVGSEANDALWAPYYERFTGPKMQVTIKGSTHLSFFDLPYLFGVRPLPAEYDEVIKQLGGTIKGTRMQEIEMGYIQGFAELVLNNKTEPLRSLNATFTEVIVSEDGLSA</sequence>
<protein>
    <recommendedName>
        <fullName evidence="1">1-alkyl-2-acetylglycerophosphocholine esterase</fullName>
        <ecNumber evidence="1">3.1.1.47</ecNumber>
    </recommendedName>
</protein>
<gene>
    <name evidence="6" type="ORF">CCHLO57077_00000235</name>
</gene>
<dbReference type="EMBL" id="CABFNP030001245">
    <property type="protein sequence ID" value="CAI6093171.1"/>
    <property type="molecule type" value="Genomic_DNA"/>
</dbReference>
<dbReference type="Gene3D" id="3.40.50.1820">
    <property type="entry name" value="alpha/beta hydrolase"/>
    <property type="match status" value="1"/>
</dbReference>
<dbReference type="GO" id="GO:0016042">
    <property type="term" value="P:lipid catabolic process"/>
    <property type="evidence" value="ECO:0007669"/>
    <property type="project" value="UniProtKB-KW"/>
</dbReference>
<evidence type="ECO:0000256" key="5">
    <source>
        <dbReference type="SAM" id="SignalP"/>
    </source>
</evidence>
<evidence type="ECO:0000256" key="1">
    <source>
        <dbReference type="ARBA" id="ARBA00013201"/>
    </source>
</evidence>
<evidence type="ECO:0000256" key="3">
    <source>
        <dbReference type="ARBA" id="ARBA00022963"/>
    </source>
</evidence>
<comment type="caution">
    <text evidence="6">The sequence shown here is derived from an EMBL/GenBank/DDBJ whole genome shotgun (WGS) entry which is preliminary data.</text>
</comment>
<keyword evidence="3" id="KW-0442">Lipid degradation</keyword>
<dbReference type="GO" id="GO:0003847">
    <property type="term" value="F:1-alkyl-2-acetylglycerophosphocholine esterase activity"/>
    <property type="evidence" value="ECO:0007669"/>
    <property type="project" value="UniProtKB-EC"/>
</dbReference>
<name>A0AA35MBI1_9HYPO</name>
<keyword evidence="5" id="KW-0732">Signal</keyword>
<evidence type="ECO:0000256" key="2">
    <source>
        <dbReference type="ARBA" id="ARBA00022801"/>
    </source>
</evidence>
<organism evidence="6 7">
    <name type="scientific">Clonostachys chloroleuca</name>
    <dbReference type="NCBI Taxonomy" id="1926264"/>
    <lineage>
        <taxon>Eukaryota</taxon>
        <taxon>Fungi</taxon>
        <taxon>Dikarya</taxon>
        <taxon>Ascomycota</taxon>
        <taxon>Pezizomycotina</taxon>
        <taxon>Sordariomycetes</taxon>
        <taxon>Hypocreomycetidae</taxon>
        <taxon>Hypocreales</taxon>
        <taxon>Bionectriaceae</taxon>
        <taxon>Clonostachys</taxon>
    </lineage>
</organism>
<feature type="chain" id="PRO_5041216522" description="1-alkyl-2-acetylglycerophosphocholine esterase" evidence="5">
    <location>
        <begin position="16"/>
        <end position="374"/>
    </location>
</feature>
<dbReference type="Pfam" id="PF03403">
    <property type="entry name" value="PAF-AH_p_II"/>
    <property type="match status" value="2"/>
</dbReference>
<evidence type="ECO:0000313" key="7">
    <source>
        <dbReference type="Proteomes" id="UP001160390"/>
    </source>
</evidence>
<reference evidence="6" key="1">
    <citation type="submission" date="2023-01" db="EMBL/GenBank/DDBJ databases">
        <authorList>
            <person name="Piombo E."/>
        </authorList>
    </citation>
    <scope>NUCLEOTIDE SEQUENCE</scope>
</reference>
<keyword evidence="7" id="KW-1185">Reference proteome</keyword>
<proteinExistence type="predicted"/>
<evidence type="ECO:0000256" key="4">
    <source>
        <dbReference type="ARBA" id="ARBA00023098"/>
    </source>
</evidence>
<dbReference type="EC" id="3.1.1.47" evidence="1"/>
<keyword evidence="4" id="KW-0443">Lipid metabolism</keyword>
<dbReference type="AlphaFoldDB" id="A0AA35MBI1"/>
<dbReference type="Proteomes" id="UP001160390">
    <property type="component" value="Unassembled WGS sequence"/>
</dbReference>
<dbReference type="SUPFAM" id="SSF53474">
    <property type="entry name" value="alpha/beta-Hydrolases"/>
    <property type="match status" value="1"/>
</dbReference>
<dbReference type="PANTHER" id="PTHR10272:SF14">
    <property type="entry name" value="PAF ACETYLHYDROLASE FAMILY PROTEIN"/>
    <property type="match status" value="1"/>
</dbReference>